<protein>
    <submittedName>
        <fullName evidence="3">Glycosyltransferase family 4 protein</fullName>
    </submittedName>
</protein>
<dbReference type="InterPro" id="IPR028098">
    <property type="entry name" value="Glyco_trans_4-like_N"/>
</dbReference>
<proteinExistence type="predicted"/>
<feature type="domain" description="Glycosyltransferase subfamily 4-like N-terminal" evidence="2">
    <location>
        <begin position="15"/>
        <end position="183"/>
    </location>
</feature>
<dbReference type="RefSeq" id="WP_268040342.1">
    <property type="nucleotide sequence ID" value="NZ_JAPQER010000002.1"/>
</dbReference>
<comment type="caution">
    <text evidence="3">The sequence shown here is derived from an EMBL/GenBank/DDBJ whole genome shotgun (WGS) entry which is preliminary data.</text>
</comment>
<gene>
    <name evidence="3" type="ORF">OW763_06855</name>
</gene>
<dbReference type="PANTHER" id="PTHR45947">
    <property type="entry name" value="SULFOQUINOVOSYL TRANSFERASE SQD2"/>
    <property type="match status" value="1"/>
</dbReference>
<dbReference type="Pfam" id="PF00534">
    <property type="entry name" value="Glycos_transf_1"/>
    <property type="match status" value="1"/>
</dbReference>
<dbReference type="SUPFAM" id="SSF53756">
    <property type="entry name" value="UDP-Glycosyltransferase/glycogen phosphorylase"/>
    <property type="match status" value="1"/>
</dbReference>
<sequence length="393" mass="44534">MNIGIFTDSYYPQISGVVTSTTILKNELDKLGHNVTIVTVAYPDIDVDNSDVIRLPSIPFLPWKEQRIGAIYSHKIMNKIKKLNLDIIHTQTEFSIGLFGRIVANRLGIPVIHTYHTMYEDYVHYISRGVMLKPASNFAKKASKLYCNGCNSVIVPSKKVRDILMNYGVNNEIEVIPTGIDLESFKKDNYDYNTIINMKKSLGIEKEQPVVLYIGRVAKEKSIDIIINSMFKLVKRIPDVKLLIVGDGPEKNNLDILAKSIGIDNSVIFTGEKNWNEIGKYYKMGDVFVSASKTETQGITFIEAMAAGIPVVAKYDRNLDGVIEDKVNGRIFNEQYELANILFDIIMNKDKAYKMSKKAYEYVENLSSVCFGKHVEAVYNKVIKKAYSMQRYS</sequence>
<dbReference type="CDD" id="cd03817">
    <property type="entry name" value="GT4_UGDG-like"/>
    <property type="match status" value="1"/>
</dbReference>
<dbReference type="Gene3D" id="3.40.50.2000">
    <property type="entry name" value="Glycogen Phosphorylase B"/>
    <property type="match status" value="2"/>
</dbReference>
<dbReference type="InterPro" id="IPR001296">
    <property type="entry name" value="Glyco_trans_1"/>
</dbReference>
<accession>A0ABT4D178</accession>
<evidence type="ECO:0000259" key="1">
    <source>
        <dbReference type="Pfam" id="PF00534"/>
    </source>
</evidence>
<dbReference type="EMBL" id="JAPQER010000002">
    <property type="protein sequence ID" value="MCY6484070.1"/>
    <property type="molecule type" value="Genomic_DNA"/>
</dbReference>
<name>A0ABT4D178_9CLOT</name>
<evidence type="ECO:0000313" key="4">
    <source>
        <dbReference type="Proteomes" id="UP001078443"/>
    </source>
</evidence>
<dbReference type="PANTHER" id="PTHR45947:SF3">
    <property type="entry name" value="SULFOQUINOVOSYL TRANSFERASE SQD2"/>
    <property type="match status" value="1"/>
</dbReference>
<reference evidence="3" key="1">
    <citation type="submission" date="2022-12" db="EMBL/GenBank/DDBJ databases">
        <authorList>
            <person name="Wang J."/>
        </authorList>
    </citation>
    <scope>NUCLEOTIDE SEQUENCE</scope>
    <source>
        <strain evidence="3">HY-45-18</strain>
    </source>
</reference>
<dbReference type="InterPro" id="IPR050194">
    <property type="entry name" value="Glycosyltransferase_grp1"/>
</dbReference>
<evidence type="ECO:0000313" key="3">
    <source>
        <dbReference type="EMBL" id="MCY6484070.1"/>
    </source>
</evidence>
<evidence type="ECO:0000259" key="2">
    <source>
        <dbReference type="Pfam" id="PF13439"/>
    </source>
</evidence>
<keyword evidence="4" id="KW-1185">Reference proteome</keyword>
<feature type="domain" description="Glycosyl transferase family 1" evidence="1">
    <location>
        <begin position="197"/>
        <end position="361"/>
    </location>
</feature>
<organism evidence="3 4">
    <name type="scientific">Clostridium aestuarii</name>
    <dbReference type="NCBI Taxonomy" id="338193"/>
    <lineage>
        <taxon>Bacteria</taxon>
        <taxon>Bacillati</taxon>
        <taxon>Bacillota</taxon>
        <taxon>Clostridia</taxon>
        <taxon>Eubacteriales</taxon>
        <taxon>Clostridiaceae</taxon>
        <taxon>Clostridium</taxon>
    </lineage>
</organism>
<dbReference type="Proteomes" id="UP001078443">
    <property type="component" value="Unassembled WGS sequence"/>
</dbReference>
<dbReference type="Pfam" id="PF13439">
    <property type="entry name" value="Glyco_transf_4"/>
    <property type="match status" value="1"/>
</dbReference>